<evidence type="ECO:0008006" key="8">
    <source>
        <dbReference type="Google" id="ProtNLM"/>
    </source>
</evidence>
<keyword evidence="3 5" id="KW-1133">Transmembrane helix</keyword>
<evidence type="ECO:0000256" key="3">
    <source>
        <dbReference type="ARBA" id="ARBA00022989"/>
    </source>
</evidence>
<reference evidence="6 7" key="1">
    <citation type="journal article" date="2016" name="Nat. Commun.">
        <title>Thousands of microbial genomes shed light on interconnected biogeochemical processes in an aquifer system.</title>
        <authorList>
            <person name="Anantharaman K."/>
            <person name="Brown C.T."/>
            <person name="Hug L.A."/>
            <person name="Sharon I."/>
            <person name="Castelle C.J."/>
            <person name="Probst A.J."/>
            <person name="Thomas B.C."/>
            <person name="Singh A."/>
            <person name="Wilkins M.J."/>
            <person name="Karaoz U."/>
            <person name="Brodie E.L."/>
            <person name="Williams K.H."/>
            <person name="Hubbard S.S."/>
            <person name="Banfield J.F."/>
        </authorList>
    </citation>
    <scope>NUCLEOTIDE SEQUENCE [LARGE SCALE GENOMIC DNA]</scope>
</reference>
<proteinExistence type="predicted"/>
<dbReference type="STRING" id="1817760.A2151_04330"/>
<evidence type="ECO:0000313" key="7">
    <source>
        <dbReference type="Proteomes" id="UP000178885"/>
    </source>
</evidence>
<evidence type="ECO:0000256" key="1">
    <source>
        <dbReference type="ARBA" id="ARBA00004127"/>
    </source>
</evidence>
<gene>
    <name evidence="6" type="ORF">A2151_04330</name>
</gene>
<evidence type="ECO:0000256" key="5">
    <source>
        <dbReference type="SAM" id="Phobius"/>
    </source>
</evidence>
<feature type="transmembrane region" description="Helical" evidence="5">
    <location>
        <begin position="20"/>
        <end position="37"/>
    </location>
</feature>
<name>A0A1F6TR73_9PROT</name>
<evidence type="ECO:0000256" key="4">
    <source>
        <dbReference type="ARBA" id="ARBA00023136"/>
    </source>
</evidence>
<sequence>MLDVLHGLFNHPGLRKLFLRLRYVLALVLLAAVARYARPEWLPPAFLVSLFGEGIQLWSFASLVKNEQLTARGPYVLVRNPMYLGRFFLILGVVLLLANVYVTAAYVVLYYFYMVNRVGREERRLEALLGEPYREYRRRVNRFWPTFSRLADPGLRFFRRDVLIRNNGHWNLAAMLAAYGALYGYLQYLR</sequence>
<evidence type="ECO:0000256" key="2">
    <source>
        <dbReference type="ARBA" id="ARBA00022692"/>
    </source>
</evidence>
<dbReference type="InterPro" id="IPR007318">
    <property type="entry name" value="Phopholipid_MeTrfase"/>
</dbReference>
<organism evidence="6 7">
    <name type="scientific">Candidatus Muproteobacteria bacterium RBG_16_65_34</name>
    <dbReference type="NCBI Taxonomy" id="1817760"/>
    <lineage>
        <taxon>Bacteria</taxon>
        <taxon>Pseudomonadati</taxon>
        <taxon>Pseudomonadota</taxon>
        <taxon>Candidatus Muproteobacteria</taxon>
    </lineage>
</organism>
<dbReference type="Gene3D" id="1.20.120.1630">
    <property type="match status" value="1"/>
</dbReference>
<keyword evidence="2 5" id="KW-0812">Transmembrane</keyword>
<feature type="transmembrane region" description="Helical" evidence="5">
    <location>
        <begin position="84"/>
        <end position="113"/>
    </location>
</feature>
<keyword evidence="4 5" id="KW-0472">Membrane</keyword>
<feature type="transmembrane region" description="Helical" evidence="5">
    <location>
        <begin position="168"/>
        <end position="186"/>
    </location>
</feature>
<dbReference type="GO" id="GO:0016740">
    <property type="term" value="F:transferase activity"/>
    <property type="evidence" value="ECO:0007669"/>
    <property type="project" value="UniProtKB-ARBA"/>
</dbReference>
<accession>A0A1F6TR73</accession>
<evidence type="ECO:0000313" key="6">
    <source>
        <dbReference type="EMBL" id="OGI47556.1"/>
    </source>
</evidence>
<dbReference type="EMBL" id="MFSU01000052">
    <property type="protein sequence ID" value="OGI47556.1"/>
    <property type="molecule type" value="Genomic_DNA"/>
</dbReference>
<comment type="caution">
    <text evidence="6">The sequence shown here is derived from an EMBL/GenBank/DDBJ whole genome shotgun (WGS) entry which is preliminary data.</text>
</comment>
<comment type="subcellular location">
    <subcellularLocation>
        <location evidence="1">Endomembrane system</location>
        <topology evidence="1">Multi-pass membrane protein</topology>
    </subcellularLocation>
</comment>
<dbReference type="PANTHER" id="PTHR12714">
    <property type="entry name" value="PROTEIN-S ISOPRENYLCYSTEINE O-METHYLTRANSFERASE"/>
    <property type="match status" value="1"/>
</dbReference>
<dbReference type="GO" id="GO:0012505">
    <property type="term" value="C:endomembrane system"/>
    <property type="evidence" value="ECO:0007669"/>
    <property type="project" value="UniProtKB-SubCell"/>
</dbReference>
<dbReference type="PANTHER" id="PTHR12714:SF9">
    <property type="entry name" value="PROTEIN-S-ISOPRENYLCYSTEINE O-METHYLTRANSFERASE"/>
    <property type="match status" value="1"/>
</dbReference>
<dbReference type="Proteomes" id="UP000178885">
    <property type="component" value="Unassembled WGS sequence"/>
</dbReference>
<dbReference type="Pfam" id="PF04191">
    <property type="entry name" value="PEMT"/>
    <property type="match status" value="1"/>
</dbReference>
<protein>
    <recommendedName>
        <fullName evidence="8">Protein-S-isoprenylcysteine methyltransferase</fullName>
    </recommendedName>
</protein>
<dbReference type="AlphaFoldDB" id="A0A1F6TR73"/>